<evidence type="ECO:0000256" key="2">
    <source>
        <dbReference type="SAM" id="Phobius"/>
    </source>
</evidence>
<proteinExistence type="predicted"/>
<feature type="compositionally biased region" description="Polar residues" evidence="1">
    <location>
        <begin position="207"/>
        <end position="224"/>
    </location>
</feature>
<dbReference type="Proteomes" id="UP001558613">
    <property type="component" value="Unassembled WGS sequence"/>
</dbReference>
<evidence type="ECO:0000313" key="3">
    <source>
        <dbReference type="EMBL" id="KAL1279309.1"/>
    </source>
</evidence>
<keyword evidence="2" id="KW-0472">Membrane</keyword>
<feature type="transmembrane region" description="Helical" evidence="2">
    <location>
        <begin position="30"/>
        <end position="55"/>
    </location>
</feature>
<protein>
    <submittedName>
        <fullName evidence="3">Uncharacterized protein</fullName>
    </submittedName>
</protein>
<gene>
    <name evidence="3" type="ORF">QQF64_025982</name>
</gene>
<evidence type="ECO:0000313" key="4">
    <source>
        <dbReference type="Proteomes" id="UP001558613"/>
    </source>
</evidence>
<dbReference type="EMBL" id="JAYMGO010000003">
    <property type="protein sequence ID" value="KAL1279309.1"/>
    <property type="molecule type" value="Genomic_DNA"/>
</dbReference>
<keyword evidence="4" id="KW-1185">Reference proteome</keyword>
<sequence>MGPVQVSMQYLTEAMLVRFIEKLSQRITTIFNVLAGITFDVLPSLQFILLFYSFGSGRGGSPAVRRSVYLTLMILVSAVMVYFYITALENEKDRVGWACMIAFLQLLWAMINFTWSFKWALPRFAAAYVFGSVGVVLLNSVALMIELIMKTVNGEGVTGDMRITVFSSEFIFTLFLMVLMIFEPWITPCLESCQNAAAAGSDETPAGGSNQNQNTAESHETNPLLNKKNQETQTDSVVTQK</sequence>
<keyword evidence="2" id="KW-1133">Transmembrane helix</keyword>
<reference evidence="3 4" key="1">
    <citation type="submission" date="2023-09" db="EMBL/GenBank/DDBJ databases">
        <authorList>
            <person name="Wang M."/>
        </authorList>
    </citation>
    <scope>NUCLEOTIDE SEQUENCE [LARGE SCALE GENOMIC DNA]</scope>
    <source>
        <strain evidence="3">GT-2023</strain>
        <tissue evidence="3">Liver</tissue>
    </source>
</reference>
<comment type="caution">
    <text evidence="3">The sequence shown here is derived from an EMBL/GenBank/DDBJ whole genome shotgun (WGS) entry which is preliminary data.</text>
</comment>
<keyword evidence="2" id="KW-0812">Transmembrane</keyword>
<feature type="transmembrane region" description="Helical" evidence="2">
    <location>
        <begin position="97"/>
        <end position="115"/>
    </location>
</feature>
<feature type="transmembrane region" description="Helical" evidence="2">
    <location>
        <begin position="67"/>
        <end position="85"/>
    </location>
</feature>
<feature type="transmembrane region" description="Helical" evidence="2">
    <location>
        <begin position="161"/>
        <end position="182"/>
    </location>
</feature>
<feature type="region of interest" description="Disordered" evidence="1">
    <location>
        <begin position="199"/>
        <end position="241"/>
    </location>
</feature>
<organism evidence="3 4">
    <name type="scientific">Cirrhinus molitorella</name>
    <name type="common">mud carp</name>
    <dbReference type="NCBI Taxonomy" id="172907"/>
    <lineage>
        <taxon>Eukaryota</taxon>
        <taxon>Metazoa</taxon>
        <taxon>Chordata</taxon>
        <taxon>Craniata</taxon>
        <taxon>Vertebrata</taxon>
        <taxon>Euteleostomi</taxon>
        <taxon>Actinopterygii</taxon>
        <taxon>Neopterygii</taxon>
        <taxon>Teleostei</taxon>
        <taxon>Ostariophysi</taxon>
        <taxon>Cypriniformes</taxon>
        <taxon>Cyprinidae</taxon>
        <taxon>Labeoninae</taxon>
        <taxon>Labeonini</taxon>
        <taxon>Cirrhinus</taxon>
    </lineage>
</organism>
<feature type="compositionally biased region" description="Polar residues" evidence="1">
    <location>
        <begin position="231"/>
        <end position="241"/>
    </location>
</feature>
<name>A0ABR3NQW0_9TELE</name>
<evidence type="ECO:0000256" key="1">
    <source>
        <dbReference type="SAM" id="MobiDB-lite"/>
    </source>
</evidence>
<feature type="transmembrane region" description="Helical" evidence="2">
    <location>
        <begin position="127"/>
        <end position="149"/>
    </location>
</feature>
<accession>A0ABR3NQW0</accession>